<evidence type="ECO:0000256" key="5">
    <source>
        <dbReference type="ARBA" id="ARBA00023163"/>
    </source>
</evidence>
<keyword evidence="5" id="KW-0804">Transcription</keyword>
<dbReference type="EMBL" id="FRBR01000005">
    <property type="protein sequence ID" value="SHL71259.1"/>
    <property type="molecule type" value="Genomic_DNA"/>
</dbReference>
<dbReference type="Gene3D" id="1.20.120.1810">
    <property type="match status" value="1"/>
</dbReference>
<evidence type="ECO:0000313" key="7">
    <source>
        <dbReference type="EMBL" id="SHL71259.1"/>
    </source>
</evidence>
<dbReference type="InterPro" id="IPR013325">
    <property type="entry name" value="RNA_pol_sigma_r2"/>
</dbReference>
<organism evidence="7 8">
    <name type="scientific">Roseovarius pacificus</name>
    <dbReference type="NCBI Taxonomy" id="337701"/>
    <lineage>
        <taxon>Bacteria</taxon>
        <taxon>Pseudomonadati</taxon>
        <taxon>Pseudomonadota</taxon>
        <taxon>Alphaproteobacteria</taxon>
        <taxon>Rhodobacterales</taxon>
        <taxon>Roseobacteraceae</taxon>
        <taxon>Roseovarius</taxon>
    </lineage>
</organism>
<dbReference type="InterPro" id="IPR007630">
    <property type="entry name" value="RNA_pol_sigma70_r4"/>
</dbReference>
<evidence type="ECO:0000256" key="2">
    <source>
        <dbReference type="ARBA" id="ARBA00023015"/>
    </source>
</evidence>
<accession>A0A1M7CWN5</accession>
<comment type="similarity">
    <text evidence="1">Belongs to the sigma-70 factor family.</text>
</comment>
<evidence type="ECO:0000313" key="8">
    <source>
        <dbReference type="Proteomes" id="UP000183974"/>
    </source>
</evidence>
<dbReference type="CDD" id="cd06171">
    <property type="entry name" value="Sigma70_r4"/>
    <property type="match status" value="1"/>
</dbReference>
<keyword evidence="2" id="KW-0805">Transcription regulation</keyword>
<dbReference type="NCBIfam" id="TIGR02937">
    <property type="entry name" value="sigma70-ECF"/>
    <property type="match status" value="1"/>
</dbReference>
<dbReference type="PRINTS" id="PR00046">
    <property type="entry name" value="SIGMA70FCT"/>
</dbReference>
<dbReference type="InterPro" id="IPR014284">
    <property type="entry name" value="RNA_pol_sigma-70_dom"/>
</dbReference>
<gene>
    <name evidence="7" type="ORF">SAMN05444398_1056</name>
</gene>
<keyword evidence="4" id="KW-0238">DNA-binding</keyword>
<dbReference type="Proteomes" id="UP000183974">
    <property type="component" value="Unassembled WGS sequence"/>
</dbReference>
<evidence type="ECO:0000256" key="3">
    <source>
        <dbReference type="ARBA" id="ARBA00023082"/>
    </source>
</evidence>
<dbReference type="SUPFAM" id="SSF88946">
    <property type="entry name" value="Sigma2 domain of RNA polymerase sigma factors"/>
    <property type="match status" value="1"/>
</dbReference>
<dbReference type="PANTHER" id="PTHR30376">
    <property type="entry name" value="SIGMA FACTOR RPOH HEAT SHOCK RELATED"/>
    <property type="match status" value="1"/>
</dbReference>
<dbReference type="PANTHER" id="PTHR30376:SF3">
    <property type="entry name" value="RNA POLYMERASE SIGMA FACTOR RPOH"/>
    <property type="match status" value="1"/>
</dbReference>
<feature type="domain" description="RNA polymerase sigma-70" evidence="6">
    <location>
        <begin position="72"/>
        <end position="85"/>
    </location>
</feature>
<name>A0A1M7CWN5_9RHOB</name>
<dbReference type="Pfam" id="PF04545">
    <property type="entry name" value="Sigma70_r4"/>
    <property type="match status" value="1"/>
</dbReference>
<dbReference type="InterPro" id="IPR000943">
    <property type="entry name" value="RNA_pol_sigma70"/>
</dbReference>
<dbReference type="OrthoDB" id="9809557at2"/>
<dbReference type="STRING" id="337701.SAMN05444398_1056"/>
<keyword evidence="8" id="KW-1185">Reference proteome</keyword>
<proteinExistence type="inferred from homology"/>
<dbReference type="PROSITE" id="PS00715">
    <property type="entry name" value="SIGMA70_1"/>
    <property type="match status" value="1"/>
</dbReference>
<dbReference type="RefSeq" id="WP_084729064.1">
    <property type="nucleotide sequence ID" value="NZ_BMLR01000005.1"/>
</dbReference>
<dbReference type="Gene3D" id="1.20.140.160">
    <property type="match status" value="1"/>
</dbReference>
<dbReference type="GO" id="GO:0016987">
    <property type="term" value="F:sigma factor activity"/>
    <property type="evidence" value="ECO:0007669"/>
    <property type="project" value="UniProtKB-KW"/>
</dbReference>
<dbReference type="InterPro" id="IPR013324">
    <property type="entry name" value="RNA_pol_sigma_r3/r4-like"/>
</dbReference>
<dbReference type="Pfam" id="PF04542">
    <property type="entry name" value="Sigma70_r2"/>
    <property type="match status" value="1"/>
</dbReference>
<dbReference type="GO" id="GO:0003677">
    <property type="term" value="F:DNA binding"/>
    <property type="evidence" value="ECO:0007669"/>
    <property type="project" value="UniProtKB-KW"/>
</dbReference>
<evidence type="ECO:0000259" key="6">
    <source>
        <dbReference type="PROSITE" id="PS00715"/>
    </source>
</evidence>
<reference evidence="7 8" key="1">
    <citation type="submission" date="2016-11" db="EMBL/GenBank/DDBJ databases">
        <authorList>
            <person name="Jaros S."/>
            <person name="Januszkiewicz K."/>
            <person name="Wedrychowicz H."/>
        </authorList>
    </citation>
    <scope>NUCLEOTIDE SEQUENCE [LARGE SCALE GENOMIC DNA]</scope>
    <source>
        <strain evidence="7 8">DSM 29589</strain>
    </source>
</reference>
<evidence type="ECO:0000256" key="1">
    <source>
        <dbReference type="ARBA" id="ARBA00007788"/>
    </source>
</evidence>
<keyword evidence="3" id="KW-0731">Sigma factor</keyword>
<dbReference type="InterPro" id="IPR007627">
    <property type="entry name" value="RNA_pol_sigma70_r2"/>
</dbReference>
<dbReference type="GO" id="GO:0006352">
    <property type="term" value="P:DNA-templated transcription initiation"/>
    <property type="evidence" value="ECO:0007669"/>
    <property type="project" value="InterPro"/>
</dbReference>
<dbReference type="InterPro" id="IPR050813">
    <property type="entry name" value="Sigma-70_Factor"/>
</dbReference>
<protein>
    <submittedName>
        <fullName evidence="7">RNA polymerase, sigma 28 subunit, SigD/FliA/WhiG</fullName>
    </submittedName>
</protein>
<dbReference type="AlphaFoldDB" id="A0A1M7CWN5"/>
<evidence type="ECO:0000256" key="4">
    <source>
        <dbReference type="ARBA" id="ARBA00023125"/>
    </source>
</evidence>
<dbReference type="SUPFAM" id="SSF88659">
    <property type="entry name" value="Sigma3 and sigma4 domains of RNA polymerase sigma factors"/>
    <property type="match status" value="1"/>
</dbReference>
<sequence>MPKSHVPSAPSRPGYNDRTGFLTAEEELRLARAWRDDGDVEARNRLITAYHPLVMSIARRFTKNRNINDDPDLLQHGLIGLLKAADGFDPDRGFRFSTYAAWWVRAELQDYRMNNWSLVKRGRSSKARKAFFNLARIEETLEAVPGETTPEREQRIADKLGVKASELDGMRQQFSGSDSSLNRLTAGEEGDEIINLLPDPDCDVEEQVATRHDMDVFRRTVSRHFGHLPDRERDIVIATVVQDPPMTLHQLGEIHGISRERVRQLRERGLERLRDSLRAEPEPMDMAF</sequence>